<proteinExistence type="predicted"/>
<dbReference type="EMBL" id="AP028216">
    <property type="protein sequence ID" value="BEI93518.1"/>
    <property type="molecule type" value="Genomic_DNA"/>
</dbReference>
<protein>
    <submittedName>
        <fullName evidence="1">Uncharacterized protein</fullName>
    </submittedName>
</protein>
<evidence type="ECO:0000313" key="2">
    <source>
        <dbReference type="Proteomes" id="UP001233271"/>
    </source>
</evidence>
<evidence type="ECO:0000313" key="1">
    <source>
        <dbReference type="EMBL" id="BEI93518.1"/>
    </source>
</evidence>
<sequence>MIQAHSSPAPISFPSIVYKADVGSFPASHHLLSRSLLFTLHACGNEIVILILSHRHPPNLVAVNGPGPATAGSALRSNGRIQTVLICVGSGPNGLGLYQKQADFAHFWNLFEMTWSAISGGLSPEMRGFDRPALLALPLVQDTFCTYFEALFSWLTPAEQDNWAKCFEVKWMVTIVQPGGQQASLEECAFLIACGEAVCNERQRAKLGVWPIYTWPTFTCPRMARLGGTQVHWLYQRIGVAQFHQDYFSRLAQF</sequence>
<dbReference type="Proteomes" id="UP001233271">
    <property type="component" value="Chromosome 5"/>
</dbReference>
<dbReference type="KEGG" id="ccac:CcaHIS019_0511460"/>
<accession>A0AA48L7R7</accession>
<gene>
    <name evidence="1" type="ORF">CcaverHIS019_0511460</name>
</gene>
<dbReference type="GeneID" id="85497388"/>
<keyword evidence="2" id="KW-1185">Reference proteome</keyword>
<name>A0AA48L7R7_9TREE</name>
<organism evidence="1 2">
    <name type="scientific">Cutaneotrichosporon cavernicola</name>
    <dbReference type="NCBI Taxonomy" id="279322"/>
    <lineage>
        <taxon>Eukaryota</taxon>
        <taxon>Fungi</taxon>
        <taxon>Dikarya</taxon>
        <taxon>Basidiomycota</taxon>
        <taxon>Agaricomycotina</taxon>
        <taxon>Tremellomycetes</taxon>
        <taxon>Trichosporonales</taxon>
        <taxon>Trichosporonaceae</taxon>
        <taxon>Cutaneotrichosporon</taxon>
    </lineage>
</organism>
<reference evidence="1" key="1">
    <citation type="journal article" date="2023" name="BMC Genomics">
        <title>Chromosome-level genome assemblies of Cutaneotrichosporon spp. (Trichosporonales, Basidiomycota) reveal imbalanced evolution between nucleotide sequences and chromosome synteny.</title>
        <authorList>
            <person name="Kobayashi Y."/>
            <person name="Kayamori A."/>
            <person name="Aoki K."/>
            <person name="Shiwa Y."/>
            <person name="Matsutani M."/>
            <person name="Fujita N."/>
            <person name="Sugita T."/>
            <person name="Iwasaki W."/>
            <person name="Tanaka N."/>
            <person name="Takashima M."/>
        </authorList>
    </citation>
    <scope>NUCLEOTIDE SEQUENCE</scope>
    <source>
        <strain evidence="1">HIS019</strain>
    </source>
</reference>
<dbReference type="RefSeq" id="XP_060458783.1">
    <property type="nucleotide sequence ID" value="XM_060602384.1"/>
</dbReference>
<dbReference type="AlphaFoldDB" id="A0AA48L7R7"/>